<proteinExistence type="predicted"/>
<evidence type="ECO:0000256" key="2">
    <source>
        <dbReference type="SAM" id="SignalP"/>
    </source>
</evidence>
<keyword evidence="6" id="KW-1185">Reference proteome</keyword>
<dbReference type="Pfam" id="PF16967">
    <property type="entry name" value="TcfC"/>
    <property type="match status" value="1"/>
</dbReference>
<feature type="chain" id="PRO_5047238999" description="Pilus assembly protein E-set like domain-containing protein" evidence="2">
    <location>
        <begin position="23"/>
        <end position="913"/>
    </location>
</feature>
<reference evidence="5" key="1">
    <citation type="submission" date="2021-12" db="EMBL/GenBank/DDBJ databases">
        <authorList>
            <person name="Rodrigo-Torres L."/>
            <person name="Arahal R. D."/>
            <person name="Lucena T."/>
        </authorList>
    </citation>
    <scope>NUCLEOTIDE SEQUENCE</scope>
    <source>
        <strain evidence="5">CECT 8226</strain>
    </source>
</reference>
<feature type="domain" description="Pilus assembly protein C-terminal" evidence="3">
    <location>
        <begin position="732"/>
        <end position="818"/>
    </location>
</feature>
<dbReference type="Pfam" id="PF15976">
    <property type="entry name" value="CooC_C"/>
    <property type="match status" value="1"/>
</dbReference>
<dbReference type="InterPro" id="IPR032636">
    <property type="entry name" value="Pilus_assem_E-set-like_dom"/>
</dbReference>
<dbReference type="RefSeq" id="WP_237485452.1">
    <property type="nucleotide sequence ID" value="NZ_CAKLCM010000002.1"/>
</dbReference>
<dbReference type="Proteomes" id="UP000838160">
    <property type="component" value="Unassembled WGS sequence"/>
</dbReference>
<evidence type="ECO:0000313" key="5">
    <source>
        <dbReference type="EMBL" id="CAH0527339.1"/>
    </source>
</evidence>
<dbReference type="EMBL" id="CAKLCM010000002">
    <property type="protein sequence ID" value="CAH0527339.1"/>
    <property type="molecule type" value="Genomic_DNA"/>
</dbReference>
<evidence type="ECO:0000259" key="4">
    <source>
        <dbReference type="Pfam" id="PF16967"/>
    </source>
</evidence>
<gene>
    <name evidence="5" type="ORF">VHP8226_02659</name>
</gene>
<feature type="domain" description="Pilus assembly protein E-set like" evidence="4">
    <location>
        <begin position="275"/>
        <end position="340"/>
    </location>
</feature>
<sequence>MKPLIIVSLSAIVSIISGYSNAYENVPSGFESFYELKYKQVKLRDPNGNYSTVNLETNQNHIRLSHDNHDRDSIRETLLSSNINQDTVGVIVSDLQQGIDVDFKQCSKINISKCTLLPDEYEFLFDNEKNLLLLFVNPKRLNDNNHSSQALDYYQPYNPQSAIINHLSLNADKFSGSDASFRVNDEVYANLGYGYLHADMQYQSVSEEFDLYTLAYHLDVDNMHVRAGQFRSFEPLNSTDFLRSASAINGTKEIAVEIGSSKNLLRGKSNQSKVLYYYAPAVGRVVVRDTTNGRYLVERNTEQGQRALSYSELPYGVYEVEVEVRNGEQVLSRETHTIFNNLTDDLAVNDVDYALSAGTLESNNYWGAGSTIAFGRGLFSTKLHHSTLLGTGLIVSDEGQVASGGLSVDSPWNINFDTVLNYASTHERHFNATVNVGRLGLSYQRLRGSDENNLASTLFGYGDYERWYVNYGYSVSGVGFLRFSGSYSQQDSETTGIEYESTNLNTGLSSQLNSWSRINVDLGYQTENVIKSFDDGEFYGSISLSLSLGTPAELTWNTQLHSKGQGIDVVRNSLTANRIYNTESTNVRGYAGHTYQAERGDYYDASLSGQYDNDRVALNGYLTADSNNYNGGSIGFKTSTIMTDGDLYHSSTQASSYAVVDLRPTSSLIDENEGLKGHLMVEGENGNYQRHVLYRTSTAIPLSEYGQYQLDLDTSIADLHNVGERYVDGYSFPGGVVKMDANIGITKRLVAGFTDIFNRPIQELSCKGIGCVDVTPLVDGVFNITVLNQQPFHLVNDDYVCDLNVQMSAKVNYGNNYCFPSLLLGQIKRLTDQEGNSKVIQYLGDFHQDSDIAEALERLSSSNIMVYLQEHQFYSSIYITYEDQTLITMDQADVIESLLRFARTDESVDLTQN</sequence>
<evidence type="ECO:0000259" key="3">
    <source>
        <dbReference type="Pfam" id="PF15976"/>
    </source>
</evidence>
<feature type="signal peptide" evidence="2">
    <location>
        <begin position="1"/>
        <end position="22"/>
    </location>
</feature>
<evidence type="ECO:0000256" key="1">
    <source>
        <dbReference type="ARBA" id="ARBA00022729"/>
    </source>
</evidence>
<dbReference type="InterPro" id="IPR031917">
    <property type="entry name" value="Pilus_assem_C"/>
</dbReference>
<organism evidence="5 6">
    <name type="scientific">Vibrio hippocampi</name>
    <dbReference type="NCBI Taxonomy" id="654686"/>
    <lineage>
        <taxon>Bacteria</taxon>
        <taxon>Pseudomonadati</taxon>
        <taxon>Pseudomonadota</taxon>
        <taxon>Gammaproteobacteria</taxon>
        <taxon>Vibrionales</taxon>
        <taxon>Vibrionaceae</taxon>
        <taxon>Vibrio</taxon>
    </lineage>
</organism>
<comment type="caution">
    <text evidence="5">The sequence shown here is derived from an EMBL/GenBank/DDBJ whole genome shotgun (WGS) entry which is preliminary data.</text>
</comment>
<keyword evidence="1 2" id="KW-0732">Signal</keyword>
<evidence type="ECO:0000313" key="6">
    <source>
        <dbReference type="Proteomes" id="UP000838160"/>
    </source>
</evidence>
<accession>A0ABN8DL71</accession>
<evidence type="ECO:0008006" key="7">
    <source>
        <dbReference type="Google" id="ProtNLM"/>
    </source>
</evidence>
<protein>
    <recommendedName>
        <fullName evidence="7">Pilus assembly protein E-set like domain-containing protein</fullName>
    </recommendedName>
</protein>
<name>A0ABN8DL71_9VIBR</name>